<feature type="region of interest" description="Disordered" evidence="1">
    <location>
        <begin position="293"/>
        <end position="362"/>
    </location>
</feature>
<evidence type="ECO:0000313" key="2">
    <source>
        <dbReference type="EMBL" id="KXT08245.1"/>
    </source>
</evidence>
<feature type="compositionally biased region" description="Basic and acidic residues" evidence="1">
    <location>
        <begin position="336"/>
        <end position="348"/>
    </location>
</feature>
<dbReference type="Proteomes" id="UP000073492">
    <property type="component" value="Unassembled WGS sequence"/>
</dbReference>
<reference evidence="2 3" key="1">
    <citation type="submission" date="2015-07" db="EMBL/GenBank/DDBJ databases">
        <title>Comparative genomics of the Sigatoka disease complex on banana suggests a link between parallel evolutionary changes in Pseudocercospora fijiensis and Pseudocercospora eumusae and increased virulence on the banana host.</title>
        <authorList>
            <person name="Chang T.-C."/>
            <person name="Salvucci A."/>
            <person name="Crous P.W."/>
            <person name="Stergiopoulos I."/>
        </authorList>
    </citation>
    <scope>NUCLEOTIDE SEQUENCE [LARGE SCALE GENOMIC DNA]</scope>
    <source>
        <strain evidence="2 3">CBS 116634</strain>
    </source>
</reference>
<sequence>MPITHACVSKGTLLAVVTHLQCVSIAIISRIPIHQNHLLYKARHHAVHSISRQLVFANILVQLRRVSPVRFLTPSWARTPASLAVHGVPSTPCPSHRADGGNECIEQLLADRTTELHNLKRLLKQERRTYQAQLKSQAESNQKRSVALNQMAVHASKVAYTKLREQITSLVEQLAEERKAFDSAKAKHRSNAGVIMHIRRRITERDECTHSLRATLTRQSLAKDGRLRARLAIRAEVCLVALEPDRSGSQQVFDVTVAQSSIPIPQQTLSTPSDPIIRASHCLALEMEAQPQSCPKDAMDGQTLDLSKDPVSSSDLGAVSTNDSVPRASKEPTPADEIRDTSPSRKSPEVGAISSGEGAVSAALGRQATESLLECVSDNRLADHTIDPDNEPTHSQNIANHRSDGLVRCYTSHGALASDFFGGNNVTDVRPTMYCKTCRENRKRATERRKRARR</sequence>
<keyword evidence="3" id="KW-1185">Reference proteome</keyword>
<gene>
    <name evidence="2" type="ORF">AC579_6497</name>
</gene>
<proteinExistence type="predicted"/>
<evidence type="ECO:0000256" key="1">
    <source>
        <dbReference type="SAM" id="MobiDB-lite"/>
    </source>
</evidence>
<evidence type="ECO:0000313" key="3">
    <source>
        <dbReference type="Proteomes" id="UP000073492"/>
    </source>
</evidence>
<name>A0A139I0I8_9PEZI</name>
<dbReference type="AlphaFoldDB" id="A0A139I0I8"/>
<feature type="compositionally biased region" description="Polar residues" evidence="1">
    <location>
        <begin position="310"/>
        <end position="324"/>
    </location>
</feature>
<protein>
    <submittedName>
        <fullName evidence="2">Uncharacterized protein</fullName>
    </submittedName>
</protein>
<organism evidence="2 3">
    <name type="scientific">Pseudocercospora musae</name>
    <dbReference type="NCBI Taxonomy" id="113226"/>
    <lineage>
        <taxon>Eukaryota</taxon>
        <taxon>Fungi</taxon>
        <taxon>Dikarya</taxon>
        <taxon>Ascomycota</taxon>
        <taxon>Pezizomycotina</taxon>
        <taxon>Dothideomycetes</taxon>
        <taxon>Dothideomycetidae</taxon>
        <taxon>Mycosphaerellales</taxon>
        <taxon>Mycosphaerellaceae</taxon>
        <taxon>Pseudocercospora</taxon>
    </lineage>
</organism>
<accession>A0A139I0I8</accession>
<dbReference type="EMBL" id="LFZO01000471">
    <property type="protein sequence ID" value="KXT08245.1"/>
    <property type="molecule type" value="Genomic_DNA"/>
</dbReference>
<comment type="caution">
    <text evidence="2">The sequence shown here is derived from an EMBL/GenBank/DDBJ whole genome shotgun (WGS) entry which is preliminary data.</text>
</comment>